<proteinExistence type="inferred from homology"/>
<dbReference type="EMBL" id="JAERUA010000024">
    <property type="protein sequence ID" value="KAI1883065.1"/>
    <property type="molecule type" value="Genomic_DNA"/>
</dbReference>
<dbReference type="Proteomes" id="UP000829720">
    <property type="component" value="Unassembled WGS sequence"/>
</dbReference>
<evidence type="ECO:0000256" key="1">
    <source>
        <dbReference type="ARBA" id="ARBA00004141"/>
    </source>
</evidence>
<dbReference type="GO" id="GO:0061668">
    <property type="term" value="P:mitochondrial ribosome assembly"/>
    <property type="evidence" value="ECO:0007669"/>
    <property type="project" value="TreeGrafter"/>
</dbReference>
<comment type="similarity">
    <text evidence="2 6">Belongs to the peroxisomal membrane protein PXMP2/4 family.</text>
</comment>
<reference evidence="8" key="1">
    <citation type="submission" date="2021-01" db="EMBL/GenBank/DDBJ databases">
        <authorList>
            <person name="Zahm M."/>
            <person name="Roques C."/>
            <person name="Cabau C."/>
            <person name="Klopp C."/>
            <person name="Donnadieu C."/>
            <person name="Jouanno E."/>
            <person name="Lampietro C."/>
            <person name="Louis A."/>
            <person name="Herpin A."/>
            <person name="Echchiki A."/>
            <person name="Berthelot C."/>
            <person name="Parey E."/>
            <person name="Roest-Crollius H."/>
            <person name="Braasch I."/>
            <person name="Postlethwait J."/>
            <person name="Bobe J."/>
            <person name="Montfort J."/>
            <person name="Bouchez O."/>
            <person name="Begum T."/>
            <person name="Mejri S."/>
            <person name="Adams A."/>
            <person name="Chen W.-J."/>
            <person name="Guiguen Y."/>
        </authorList>
    </citation>
    <scope>NUCLEOTIDE SEQUENCE</scope>
    <source>
        <tissue evidence="8">Blood</tissue>
    </source>
</reference>
<keyword evidence="4" id="KW-1133">Transmembrane helix</keyword>
<evidence type="ECO:0000313" key="8">
    <source>
        <dbReference type="EMBL" id="KAI1883065.1"/>
    </source>
</evidence>
<dbReference type="PANTHER" id="PTHR11266">
    <property type="entry name" value="PEROXISOMAL MEMBRANE PROTEIN 2, PXMP2 MPV17"/>
    <property type="match status" value="1"/>
</dbReference>
<comment type="caution">
    <text evidence="8">The sequence shown here is derived from an EMBL/GenBank/DDBJ whole genome shotgun (WGS) entry which is preliminary data.</text>
</comment>
<keyword evidence="5" id="KW-0472">Membrane</keyword>
<evidence type="ECO:0000256" key="3">
    <source>
        <dbReference type="ARBA" id="ARBA00022692"/>
    </source>
</evidence>
<evidence type="ECO:0000256" key="7">
    <source>
        <dbReference type="SAM" id="MobiDB-lite"/>
    </source>
</evidence>
<dbReference type="GO" id="GO:0016020">
    <property type="term" value="C:membrane"/>
    <property type="evidence" value="ECO:0007669"/>
    <property type="project" value="UniProtKB-SubCell"/>
</dbReference>
<evidence type="ECO:0000256" key="4">
    <source>
        <dbReference type="ARBA" id="ARBA00022989"/>
    </source>
</evidence>
<gene>
    <name evidence="8" type="ORF">AGOR_G00241410</name>
</gene>
<dbReference type="PANTHER" id="PTHR11266:SF8">
    <property type="entry name" value="MPV17-LIKE PROTEIN 2"/>
    <property type="match status" value="1"/>
</dbReference>
<feature type="region of interest" description="Disordered" evidence="7">
    <location>
        <begin position="197"/>
        <end position="216"/>
    </location>
</feature>
<keyword evidence="3" id="KW-0812">Transmembrane</keyword>
<dbReference type="InterPro" id="IPR007248">
    <property type="entry name" value="Mpv17_PMP22"/>
</dbReference>
<evidence type="ECO:0000256" key="6">
    <source>
        <dbReference type="RuleBase" id="RU363053"/>
    </source>
</evidence>
<accession>A0A8T3CK08</accession>
<organism evidence="8 9">
    <name type="scientific">Albula goreensis</name>
    <dbReference type="NCBI Taxonomy" id="1534307"/>
    <lineage>
        <taxon>Eukaryota</taxon>
        <taxon>Metazoa</taxon>
        <taxon>Chordata</taxon>
        <taxon>Craniata</taxon>
        <taxon>Vertebrata</taxon>
        <taxon>Euteleostomi</taxon>
        <taxon>Actinopterygii</taxon>
        <taxon>Neopterygii</taxon>
        <taxon>Teleostei</taxon>
        <taxon>Albuliformes</taxon>
        <taxon>Albulidae</taxon>
        <taxon>Albula</taxon>
    </lineage>
</organism>
<dbReference type="GO" id="GO:0005739">
    <property type="term" value="C:mitochondrion"/>
    <property type="evidence" value="ECO:0007669"/>
    <property type="project" value="TreeGrafter"/>
</dbReference>
<protein>
    <recommendedName>
        <fullName evidence="10">Mpv17-like protein 2</fullName>
    </recommendedName>
</protein>
<dbReference type="Pfam" id="PF04117">
    <property type="entry name" value="Mpv17_PMP22"/>
    <property type="match status" value="1"/>
</dbReference>
<dbReference type="AlphaFoldDB" id="A0A8T3CK08"/>
<evidence type="ECO:0008006" key="10">
    <source>
        <dbReference type="Google" id="ProtNLM"/>
    </source>
</evidence>
<dbReference type="OrthoDB" id="10267969at2759"/>
<evidence type="ECO:0000256" key="5">
    <source>
        <dbReference type="ARBA" id="ARBA00023136"/>
    </source>
</evidence>
<sequence>MISKSSKDFLIRISGYWKPLFKGRFLIVTNTVSCGGMLAAGDLIQQAREKRRTPEKTHDWLRTGRMFAVGCTMGPILHYWYLWLDGRYAGNTLRTVSKKVLIDQLVASPTFGAWYFLGMGVMEGHSLFDGMKEFKEKFWEFYRADWCVWPAAQMINFYFLPSKFRVLYVNIITLGWDTYLSYLKHRETVPKEVMEIGGTEGNVPTTRKTSSEEEKL</sequence>
<evidence type="ECO:0000256" key="2">
    <source>
        <dbReference type="ARBA" id="ARBA00006824"/>
    </source>
</evidence>
<evidence type="ECO:0000313" key="9">
    <source>
        <dbReference type="Proteomes" id="UP000829720"/>
    </source>
</evidence>
<comment type="subcellular location">
    <subcellularLocation>
        <location evidence="1">Membrane</location>
        <topology evidence="1">Multi-pass membrane protein</topology>
    </subcellularLocation>
</comment>
<keyword evidence="9" id="KW-1185">Reference proteome</keyword>
<name>A0A8T3CK08_9TELE</name>